<dbReference type="InterPro" id="IPR036653">
    <property type="entry name" value="CinA-like_C"/>
</dbReference>
<dbReference type="Gene3D" id="3.40.980.10">
    <property type="entry name" value="MoaB/Mog-like domain"/>
    <property type="match status" value="1"/>
</dbReference>
<feature type="compositionally biased region" description="Basic residues" evidence="2">
    <location>
        <begin position="477"/>
        <end position="493"/>
    </location>
</feature>
<feature type="region of interest" description="Disordered" evidence="2">
    <location>
        <begin position="465"/>
        <end position="539"/>
    </location>
</feature>
<reference evidence="4 5" key="1">
    <citation type="submission" date="2019-04" db="EMBL/GenBank/DDBJ databases">
        <title>Lewinella litorea sp. nov., isolated from a marine sand.</title>
        <authorList>
            <person name="Yoon J.-H."/>
        </authorList>
    </citation>
    <scope>NUCLEOTIDE SEQUENCE [LARGE SCALE GENOMIC DNA]</scope>
    <source>
        <strain evidence="4 5">HSMS-39</strain>
    </source>
</reference>
<dbReference type="NCBIfam" id="NF001813">
    <property type="entry name" value="PRK00549.1"/>
    <property type="match status" value="1"/>
</dbReference>
<feature type="compositionally biased region" description="Basic residues" evidence="2">
    <location>
        <begin position="529"/>
        <end position="539"/>
    </location>
</feature>
<comment type="caution">
    <text evidence="4">The sequence shown here is derived from an EMBL/GenBank/DDBJ whole genome shotgun (WGS) entry which is preliminary data.</text>
</comment>
<keyword evidence="5" id="KW-1185">Reference proteome</keyword>
<evidence type="ECO:0000313" key="4">
    <source>
        <dbReference type="EMBL" id="THH39400.1"/>
    </source>
</evidence>
<dbReference type="SMART" id="SM00852">
    <property type="entry name" value="MoCF_biosynth"/>
    <property type="match status" value="1"/>
</dbReference>
<dbReference type="OrthoDB" id="9801454at2"/>
<organism evidence="4 5">
    <name type="scientific">Neolewinella litorea</name>
    <dbReference type="NCBI Taxonomy" id="2562452"/>
    <lineage>
        <taxon>Bacteria</taxon>
        <taxon>Pseudomonadati</taxon>
        <taxon>Bacteroidota</taxon>
        <taxon>Saprospiria</taxon>
        <taxon>Saprospirales</taxon>
        <taxon>Lewinellaceae</taxon>
        <taxon>Neolewinella</taxon>
    </lineage>
</organism>
<dbReference type="SUPFAM" id="SSF142433">
    <property type="entry name" value="CinA-like"/>
    <property type="match status" value="1"/>
</dbReference>
<dbReference type="AlphaFoldDB" id="A0A4S4NT27"/>
<dbReference type="NCBIfam" id="TIGR00200">
    <property type="entry name" value="cinA_nterm"/>
    <property type="match status" value="1"/>
</dbReference>
<dbReference type="EMBL" id="SRSF01000004">
    <property type="protein sequence ID" value="THH39400.1"/>
    <property type="molecule type" value="Genomic_DNA"/>
</dbReference>
<feature type="domain" description="MoaB/Mog" evidence="3">
    <location>
        <begin position="58"/>
        <end position="225"/>
    </location>
</feature>
<dbReference type="CDD" id="cd00885">
    <property type="entry name" value="cinA"/>
    <property type="match status" value="1"/>
</dbReference>
<protein>
    <recommendedName>
        <fullName evidence="1">CinA-like protein</fullName>
    </recommendedName>
</protein>
<gene>
    <name evidence="4" type="ORF">E4021_11645</name>
</gene>
<evidence type="ECO:0000256" key="1">
    <source>
        <dbReference type="HAMAP-Rule" id="MF_00226"/>
    </source>
</evidence>
<comment type="similarity">
    <text evidence="1">Belongs to the CinA family.</text>
</comment>
<dbReference type="HAMAP" id="MF_00226_B">
    <property type="entry name" value="CinA_B"/>
    <property type="match status" value="1"/>
</dbReference>
<dbReference type="Pfam" id="PF00994">
    <property type="entry name" value="MoCF_biosynth"/>
    <property type="match status" value="1"/>
</dbReference>
<dbReference type="Gene3D" id="3.90.950.20">
    <property type="entry name" value="CinA-like"/>
    <property type="match status" value="1"/>
</dbReference>
<dbReference type="PANTHER" id="PTHR13939:SF0">
    <property type="entry name" value="NMN AMIDOHYDROLASE-LIKE PROTEIN YFAY"/>
    <property type="match status" value="1"/>
</dbReference>
<dbReference type="InterPro" id="IPR008135">
    <property type="entry name" value="Competence-induced_CinA"/>
</dbReference>
<dbReference type="Pfam" id="PF18146">
    <property type="entry name" value="CinA_KH"/>
    <property type="match status" value="1"/>
</dbReference>
<dbReference type="InterPro" id="IPR036425">
    <property type="entry name" value="MoaB/Mog-like_dom_sf"/>
</dbReference>
<dbReference type="InterPro" id="IPR041424">
    <property type="entry name" value="CinA_KH"/>
</dbReference>
<dbReference type="Proteomes" id="UP000308528">
    <property type="component" value="Unassembled WGS sequence"/>
</dbReference>
<evidence type="ECO:0000256" key="2">
    <source>
        <dbReference type="SAM" id="MobiDB-lite"/>
    </source>
</evidence>
<accession>A0A4S4NT27</accession>
<dbReference type="NCBIfam" id="TIGR00199">
    <property type="entry name" value="PncC_domain"/>
    <property type="match status" value="1"/>
</dbReference>
<feature type="compositionally biased region" description="Basic and acidic residues" evidence="2">
    <location>
        <begin position="494"/>
        <end position="507"/>
    </location>
</feature>
<proteinExistence type="inferred from homology"/>
<dbReference type="Gene3D" id="3.30.70.2860">
    <property type="match status" value="1"/>
</dbReference>
<name>A0A4S4NT27_9BACT</name>
<dbReference type="InterPro" id="IPR001453">
    <property type="entry name" value="MoaB/Mog_dom"/>
</dbReference>
<dbReference type="InterPro" id="IPR050101">
    <property type="entry name" value="CinA"/>
</dbReference>
<sequence>MSRYTRVPANSGKPCFVRPSVGNTRKRTVCSPPTGHERNIPRPKLYSLIRKPTSMQATILTVGDEILIGQVIDTNATYMAAALSEEGISVVEHLSVGDNRMAIMGGLDRALQQSDLVLMTGGLGPTKDDITKQVLADYFGAELRLHNPTWKRLQKVYARLGRECTDHHRQQCRLPTGARVLPNEHGTAPGLWLEKEEQIVVSMPGVPHEMVYLMDHEVIRRIQKRNLDAELLRSITLLTAGAGESTIAERLERIEDNLPENMSLAYLPDTGTVRLRLSARGQVEALLQAQLDEYRNHIEGALGNLVYGYGNDNLASMVGRRLEERDETVATAESCTGGALGHMITIHPGSSKHFLGGIIAYSNDVKKGALGVPAETLEKFGAVSEETVTAMAEGARERLSATYAMATSGIAGPDGGTPDKPVGTIWIALATPSGTRTKLLRYGKDRARNITYTCHHALNLLRLELTDRPDPAPQPKAKPKAKRKARPKPVPKAKAKEESTPKTEAKPRTKAKAKPKTEPEAKSATVVKAKPKRRPIRKK</sequence>
<dbReference type="Pfam" id="PF02464">
    <property type="entry name" value="CinA"/>
    <property type="match status" value="1"/>
</dbReference>
<dbReference type="PANTHER" id="PTHR13939">
    <property type="entry name" value="NICOTINAMIDE-NUCLEOTIDE AMIDOHYDROLASE PNCC"/>
    <property type="match status" value="1"/>
</dbReference>
<dbReference type="InterPro" id="IPR008136">
    <property type="entry name" value="CinA_C"/>
</dbReference>
<dbReference type="SUPFAM" id="SSF53218">
    <property type="entry name" value="Molybdenum cofactor biosynthesis proteins"/>
    <property type="match status" value="1"/>
</dbReference>
<evidence type="ECO:0000313" key="5">
    <source>
        <dbReference type="Proteomes" id="UP000308528"/>
    </source>
</evidence>
<evidence type="ECO:0000259" key="3">
    <source>
        <dbReference type="SMART" id="SM00852"/>
    </source>
</evidence>